<dbReference type="PANTHER" id="PTHR48111:SF21">
    <property type="entry name" value="DNA-BINDING DUAL MASTER TRANSCRIPTIONAL REGULATOR RPAA"/>
    <property type="match status" value="1"/>
</dbReference>
<evidence type="ECO:0000256" key="4">
    <source>
        <dbReference type="ARBA" id="ARBA00023012"/>
    </source>
</evidence>
<feature type="modified residue" description="4-aspartylphosphate" evidence="8">
    <location>
        <position position="48"/>
    </location>
</feature>
<dbReference type="GO" id="GO:0005829">
    <property type="term" value="C:cytosol"/>
    <property type="evidence" value="ECO:0007669"/>
    <property type="project" value="TreeGrafter"/>
</dbReference>
<dbReference type="Proteomes" id="UP000225740">
    <property type="component" value="Unassembled WGS sequence"/>
</dbReference>
<sequence length="225" mass="24831">MLVEDDTSLASMVRDFLIDQSFDVTVEEDGTAAIGRIEAGSFDAIVLDIGLPGTDGFDICRRVRPKYGGPIIVLTARGEEIDEVIALEVGADDFMAKPVRPRALLTRLKVHLRRGDKTDVGADASAIVVGDLRIKEASRAVTINDEQIELTTAEFDLLVYLAKRAGRVVDRKDVYIDLLELPYDGLDRSIDLRVSRLRRKLGDDSNRPTRIKSVRGVGYLMAKTS</sequence>
<dbReference type="InterPro" id="IPR011006">
    <property type="entry name" value="CheY-like_superfamily"/>
</dbReference>
<feature type="domain" description="Response regulatory" evidence="10">
    <location>
        <begin position="1"/>
        <end position="112"/>
    </location>
</feature>
<dbReference type="InterPro" id="IPR036388">
    <property type="entry name" value="WH-like_DNA-bd_sf"/>
</dbReference>
<evidence type="ECO:0000256" key="9">
    <source>
        <dbReference type="PROSITE-ProRule" id="PRU01091"/>
    </source>
</evidence>
<evidence type="ECO:0000256" key="3">
    <source>
        <dbReference type="ARBA" id="ARBA00022553"/>
    </source>
</evidence>
<accession>A0A2G1W776</accession>
<keyword evidence="5" id="KW-0805">Transcription regulation</keyword>
<dbReference type="RefSeq" id="WP_099261184.1">
    <property type="nucleotide sequence ID" value="NZ_NIZW01000009.1"/>
</dbReference>
<dbReference type="InterPro" id="IPR001867">
    <property type="entry name" value="OmpR/PhoB-type_DNA-bd"/>
</dbReference>
<dbReference type="GO" id="GO:0000156">
    <property type="term" value="F:phosphorelay response regulator activity"/>
    <property type="evidence" value="ECO:0007669"/>
    <property type="project" value="TreeGrafter"/>
</dbReference>
<dbReference type="GO" id="GO:0006355">
    <property type="term" value="P:regulation of DNA-templated transcription"/>
    <property type="evidence" value="ECO:0007669"/>
    <property type="project" value="InterPro"/>
</dbReference>
<feature type="DNA-binding region" description="OmpR/PhoB-type" evidence="9">
    <location>
        <begin position="124"/>
        <end position="223"/>
    </location>
</feature>
<evidence type="ECO:0000259" key="11">
    <source>
        <dbReference type="PROSITE" id="PS51755"/>
    </source>
</evidence>
<dbReference type="Pfam" id="PF00486">
    <property type="entry name" value="Trans_reg_C"/>
    <property type="match status" value="1"/>
</dbReference>
<dbReference type="InterPro" id="IPR001789">
    <property type="entry name" value="Sig_transdc_resp-reg_receiver"/>
</dbReference>
<dbReference type="Gene3D" id="6.10.250.690">
    <property type="match status" value="1"/>
</dbReference>
<dbReference type="PROSITE" id="PS50110">
    <property type="entry name" value="RESPONSE_REGULATORY"/>
    <property type="match status" value="1"/>
</dbReference>
<evidence type="ECO:0000313" key="13">
    <source>
        <dbReference type="Proteomes" id="UP000225740"/>
    </source>
</evidence>
<organism evidence="12 13">
    <name type="scientific">Rhodopirellula bahusiensis</name>
    <dbReference type="NCBI Taxonomy" id="2014065"/>
    <lineage>
        <taxon>Bacteria</taxon>
        <taxon>Pseudomonadati</taxon>
        <taxon>Planctomycetota</taxon>
        <taxon>Planctomycetia</taxon>
        <taxon>Pirellulales</taxon>
        <taxon>Pirellulaceae</taxon>
        <taxon>Rhodopirellula</taxon>
    </lineage>
</organism>
<dbReference type="OrthoDB" id="272875at2"/>
<evidence type="ECO:0000256" key="1">
    <source>
        <dbReference type="ARBA" id="ARBA00004496"/>
    </source>
</evidence>
<dbReference type="SMART" id="SM00448">
    <property type="entry name" value="REC"/>
    <property type="match status" value="1"/>
</dbReference>
<evidence type="ECO:0000259" key="10">
    <source>
        <dbReference type="PROSITE" id="PS50110"/>
    </source>
</evidence>
<dbReference type="FunFam" id="1.10.10.10:FF:000099">
    <property type="entry name" value="Two-component system response regulator TorR"/>
    <property type="match status" value="1"/>
</dbReference>
<reference evidence="12 13" key="1">
    <citation type="submission" date="2017-06" db="EMBL/GenBank/DDBJ databases">
        <title>Description of Rhodopirellula bahusiensis sp. nov.</title>
        <authorList>
            <person name="Kizina J."/>
            <person name="Harder J."/>
        </authorList>
    </citation>
    <scope>NUCLEOTIDE SEQUENCE [LARGE SCALE GENOMIC DNA]</scope>
    <source>
        <strain evidence="12 13">SWK21</strain>
    </source>
</reference>
<evidence type="ECO:0000256" key="8">
    <source>
        <dbReference type="PROSITE-ProRule" id="PRU00169"/>
    </source>
</evidence>
<dbReference type="Gene3D" id="3.40.50.2300">
    <property type="match status" value="1"/>
</dbReference>
<dbReference type="PANTHER" id="PTHR48111">
    <property type="entry name" value="REGULATOR OF RPOS"/>
    <property type="match status" value="1"/>
</dbReference>
<dbReference type="AlphaFoldDB" id="A0A2G1W776"/>
<dbReference type="CDD" id="cd00383">
    <property type="entry name" value="trans_reg_C"/>
    <property type="match status" value="1"/>
</dbReference>
<feature type="domain" description="OmpR/PhoB-type" evidence="11">
    <location>
        <begin position="124"/>
        <end position="223"/>
    </location>
</feature>
<dbReference type="GO" id="GO:0032993">
    <property type="term" value="C:protein-DNA complex"/>
    <property type="evidence" value="ECO:0007669"/>
    <property type="project" value="TreeGrafter"/>
</dbReference>
<dbReference type="SMART" id="SM00862">
    <property type="entry name" value="Trans_reg_C"/>
    <property type="match status" value="1"/>
</dbReference>
<proteinExistence type="predicted"/>
<dbReference type="GeneID" id="90609130"/>
<dbReference type="GO" id="GO:0000976">
    <property type="term" value="F:transcription cis-regulatory region binding"/>
    <property type="evidence" value="ECO:0007669"/>
    <property type="project" value="TreeGrafter"/>
</dbReference>
<dbReference type="Pfam" id="PF00072">
    <property type="entry name" value="Response_reg"/>
    <property type="match status" value="1"/>
</dbReference>
<dbReference type="InterPro" id="IPR039420">
    <property type="entry name" value="WalR-like"/>
</dbReference>
<keyword evidence="7" id="KW-0804">Transcription</keyword>
<dbReference type="Gene3D" id="1.10.10.10">
    <property type="entry name" value="Winged helix-like DNA-binding domain superfamily/Winged helix DNA-binding domain"/>
    <property type="match status" value="1"/>
</dbReference>
<gene>
    <name evidence="12" type="ORF">CEE69_13565</name>
</gene>
<keyword evidence="3 8" id="KW-0597">Phosphoprotein</keyword>
<keyword evidence="4" id="KW-0902">Two-component regulatory system</keyword>
<name>A0A2G1W776_9BACT</name>
<dbReference type="EMBL" id="NIZW01000009">
    <property type="protein sequence ID" value="PHQ34885.1"/>
    <property type="molecule type" value="Genomic_DNA"/>
</dbReference>
<keyword evidence="13" id="KW-1185">Reference proteome</keyword>
<evidence type="ECO:0000256" key="7">
    <source>
        <dbReference type="ARBA" id="ARBA00023163"/>
    </source>
</evidence>
<comment type="caution">
    <text evidence="12">The sequence shown here is derived from an EMBL/GenBank/DDBJ whole genome shotgun (WGS) entry which is preliminary data.</text>
</comment>
<keyword evidence="6 9" id="KW-0238">DNA-binding</keyword>
<evidence type="ECO:0000256" key="5">
    <source>
        <dbReference type="ARBA" id="ARBA00023015"/>
    </source>
</evidence>
<keyword evidence="2" id="KW-0963">Cytoplasm</keyword>
<dbReference type="PROSITE" id="PS51755">
    <property type="entry name" value="OMPR_PHOB"/>
    <property type="match status" value="1"/>
</dbReference>
<comment type="subcellular location">
    <subcellularLocation>
        <location evidence="1">Cytoplasm</location>
    </subcellularLocation>
</comment>
<dbReference type="SUPFAM" id="SSF52172">
    <property type="entry name" value="CheY-like"/>
    <property type="match status" value="1"/>
</dbReference>
<evidence type="ECO:0000256" key="6">
    <source>
        <dbReference type="ARBA" id="ARBA00023125"/>
    </source>
</evidence>
<evidence type="ECO:0000313" key="12">
    <source>
        <dbReference type="EMBL" id="PHQ34885.1"/>
    </source>
</evidence>
<evidence type="ECO:0000256" key="2">
    <source>
        <dbReference type="ARBA" id="ARBA00022490"/>
    </source>
</evidence>
<protein>
    <submittedName>
        <fullName evidence="12">DNA-binding response regulator</fullName>
    </submittedName>
</protein>